<proteinExistence type="predicted"/>
<organism evidence="3 4">
    <name type="scientific">Cupriavidus oxalaticus</name>
    <dbReference type="NCBI Taxonomy" id="96344"/>
    <lineage>
        <taxon>Bacteria</taxon>
        <taxon>Pseudomonadati</taxon>
        <taxon>Pseudomonadota</taxon>
        <taxon>Betaproteobacteria</taxon>
        <taxon>Burkholderiales</taxon>
        <taxon>Burkholderiaceae</taxon>
        <taxon>Cupriavidus</taxon>
    </lineage>
</organism>
<dbReference type="Proteomes" id="UP000325743">
    <property type="component" value="Chromosome 1"/>
</dbReference>
<dbReference type="InterPro" id="IPR028098">
    <property type="entry name" value="Glyco_trans_4-like_N"/>
</dbReference>
<dbReference type="Pfam" id="PF00534">
    <property type="entry name" value="Glycos_transf_1"/>
    <property type="match status" value="1"/>
</dbReference>
<evidence type="ECO:0000313" key="4">
    <source>
        <dbReference type="Proteomes" id="UP000325743"/>
    </source>
</evidence>
<dbReference type="EMBL" id="CP032518">
    <property type="protein sequence ID" value="QEZ45141.1"/>
    <property type="molecule type" value="Genomic_DNA"/>
</dbReference>
<dbReference type="Pfam" id="PF13439">
    <property type="entry name" value="Glyco_transf_4"/>
    <property type="match status" value="1"/>
</dbReference>
<feature type="domain" description="Glycosyl transferase family 1" evidence="1">
    <location>
        <begin position="175"/>
        <end position="325"/>
    </location>
</feature>
<protein>
    <submittedName>
        <fullName evidence="3">Glycosyltransferase</fullName>
    </submittedName>
</protein>
<evidence type="ECO:0000259" key="1">
    <source>
        <dbReference type="Pfam" id="PF00534"/>
    </source>
</evidence>
<dbReference type="RefSeq" id="WP_151070886.1">
    <property type="nucleotide sequence ID" value="NZ_CP032518.1"/>
</dbReference>
<accession>A0A5P3VIR5</accession>
<keyword evidence="3" id="KW-0808">Transferase</keyword>
<dbReference type="PANTHER" id="PTHR45947">
    <property type="entry name" value="SULFOQUINOVOSYL TRANSFERASE SQD2"/>
    <property type="match status" value="1"/>
</dbReference>
<dbReference type="AlphaFoldDB" id="A0A5P3VIR5"/>
<gene>
    <name evidence="3" type="ORF">D2917_07430</name>
</gene>
<feature type="domain" description="Glycosyltransferase subfamily 4-like N-terminal" evidence="2">
    <location>
        <begin position="13"/>
        <end position="166"/>
    </location>
</feature>
<dbReference type="GO" id="GO:0016757">
    <property type="term" value="F:glycosyltransferase activity"/>
    <property type="evidence" value="ECO:0007669"/>
    <property type="project" value="UniProtKB-ARBA"/>
</dbReference>
<dbReference type="InterPro" id="IPR001296">
    <property type="entry name" value="Glyco_trans_1"/>
</dbReference>
<name>A0A5P3VIR5_9BURK</name>
<dbReference type="SUPFAM" id="SSF53756">
    <property type="entry name" value="UDP-Glycosyltransferase/glycogen phosphorylase"/>
    <property type="match status" value="1"/>
</dbReference>
<dbReference type="Gene3D" id="3.40.50.2000">
    <property type="entry name" value="Glycogen Phosphorylase B"/>
    <property type="match status" value="2"/>
</dbReference>
<evidence type="ECO:0000259" key="2">
    <source>
        <dbReference type="Pfam" id="PF13439"/>
    </source>
</evidence>
<sequence>MRIMLLTTGLRLGGAEQQVAALARQFVTLGHAITVVSLTPDCEVDLPNGIQTLRLNVHKTPLSMATALCRVRRLVQTWRPDVIHAHMIHANLFARLLTRICTVPITICTAHSYREGGALRMLAYRLTDRWSDLTTHVSTDGRRRMIELGAAAAERIIVIPNGIDTNHFRPSPEFRTETRASLGVGGDEQLIVNVGRLVPEKAQSVLLDAFSMIATQTDAKLMIAGDGPIRASLEGQIARLRLSGRVSLLGKRHDIPALLNAADLFVLSSEIEGMPLVVGEALACGCPVVATDASGVADLLAGTGKPVRRGNVQGLAQAMYEALRKGRGRVIEQVERHQHIASNFGIEAIAKQWLHCYAGPHRSRKIAGNHPSHWHPV</sequence>
<dbReference type="InterPro" id="IPR050194">
    <property type="entry name" value="Glycosyltransferase_grp1"/>
</dbReference>
<dbReference type="PANTHER" id="PTHR45947:SF3">
    <property type="entry name" value="SULFOQUINOVOSYL TRANSFERASE SQD2"/>
    <property type="match status" value="1"/>
</dbReference>
<evidence type="ECO:0000313" key="3">
    <source>
        <dbReference type="EMBL" id="QEZ45141.1"/>
    </source>
</evidence>
<reference evidence="3 4" key="1">
    <citation type="submission" date="2018-09" db="EMBL/GenBank/DDBJ databases">
        <title>Complete genome sequence of Cupriavidus oxalaticus T2, a bacterium capable of phenol tolerance and degradation.</title>
        <authorList>
            <person name="Yan J."/>
        </authorList>
    </citation>
    <scope>NUCLEOTIDE SEQUENCE [LARGE SCALE GENOMIC DNA]</scope>
    <source>
        <strain evidence="3 4">T2</strain>
    </source>
</reference>